<reference evidence="8 9" key="1">
    <citation type="submission" date="2019-01" db="EMBL/GenBank/DDBJ databases">
        <authorList>
            <person name="Sayadi A."/>
        </authorList>
    </citation>
    <scope>NUCLEOTIDE SEQUENCE [LARGE SCALE GENOMIC DNA]</scope>
</reference>
<dbReference type="Pfam" id="PF01412">
    <property type="entry name" value="ArfGap"/>
    <property type="match status" value="1"/>
</dbReference>
<dbReference type="PROSITE" id="PS50115">
    <property type="entry name" value="ARFGAP"/>
    <property type="match status" value="1"/>
</dbReference>
<feature type="region of interest" description="Disordered" evidence="6">
    <location>
        <begin position="145"/>
        <end position="164"/>
    </location>
</feature>
<keyword evidence="4" id="KW-0862">Zinc</keyword>
<feature type="domain" description="Arf-GAP" evidence="7">
    <location>
        <begin position="56"/>
        <end position="186"/>
    </location>
</feature>
<proteinExistence type="predicted"/>
<dbReference type="Gene3D" id="1.10.220.150">
    <property type="entry name" value="Arf GTPase activating protein"/>
    <property type="match status" value="1"/>
</dbReference>
<dbReference type="PANTHER" id="PTHR46134">
    <property type="entry name" value="DRONGO, ISOFORM F"/>
    <property type="match status" value="1"/>
</dbReference>
<dbReference type="OrthoDB" id="6036at2759"/>
<keyword evidence="1" id="KW-0479">Metal-binding</keyword>
<dbReference type="GO" id="GO:0005096">
    <property type="term" value="F:GTPase activator activity"/>
    <property type="evidence" value="ECO:0007669"/>
    <property type="project" value="InterPro"/>
</dbReference>
<sequence length="492" mass="52357">VNCYRRSGKCQSQTSFKSYKFRNFESQSEKNDEGECYRGVGAVRDNMASSRKKQDEKNLKTLRELGMIPENKYCFDCGQRGPTYVNVTIGSFVCTKCSGMLRGLTPPHRVKSISMATFTNEEVELLRSRGNEYCRRVWLGLHGSGAGGRDAAAPTPNANDEHAVRDFMVEKYERRRYYLEPSKATAAESKPPPSPSPPNPVEDPTTNPQHKSIQHRPAFRRHAPWTRPDPTKKGVNNNNNVNVNGHLENGFVAEFNKADIFGGAGEGGNNARLNGFVADFDNNPVFNGANNTTGGVSAASSNSSINSTPMSTGSTPMSSVGSTPLSVSSTPIVPITNSGGSVGSPWTSTLQNGLAPPAVEDKYAALKDLDEEIRSQKGGTLEWGVATSTAVTGSQCQQGTALFGTSPVQVGGQPFAATFPEATAAPANPFGGAPWPGNPFKMNGVAAPPLFHPMANGFVAPAPAGIGGGAWPPPANPFKVGCIRTNSNNPFL</sequence>
<dbReference type="AlphaFoldDB" id="A0A653DQS3"/>
<protein>
    <recommendedName>
        <fullName evidence="7">Arf-GAP domain-containing protein</fullName>
    </recommendedName>
</protein>
<dbReference type="InterPro" id="IPR038508">
    <property type="entry name" value="ArfGAP_dom_sf"/>
</dbReference>
<feature type="compositionally biased region" description="Pro residues" evidence="6">
    <location>
        <begin position="190"/>
        <end position="201"/>
    </location>
</feature>
<evidence type="ECO:0000256" key="1">
    <source>
        <dbReference type="ARBA" id="ARBA00022723"/>
    </source>
</evidence>
<organism evidence="8 9">
    <name type="scientific">Callosobruchus maculatus</name>
    <name type="common">Southern cowpea weevil</name>
    <name type="synonym">Pulse bruchid</name>
    <dbReference type="NCBI Taxonomy" id="64391"/>
    <lineage>
        <taxon>Eukaryota</taxon>
        <taxon>Metazoa</taxon>
        <taxon>Ecdysozoa</taxon>
        <taxon>Arthropoda</taxon>
        <taxon>Hexapoda</taxon>
        <taxon>Insecta</taxon>
        <taxon>Pterygota</taxon>
        <taxon>Neoptera</taxon>
        <taxon>Endopterygota</taxon>
        <taxon>Coleoptera</taxon>
        <taxon>Polyphaga</taxon>
        <taxon>Cucujiformia</taxon>
        <taxon>Chrysomeloidea</taxon>
        <taxon>Chrysomelidae</taxon>
        <taxon>Bruchinae</taxon>
        <taxon>Bruchini</taxon>
        <taxon>Callosobruchus</taxon>
    </lineage>
</organism>
<evidence type="ECO:0000313" key="8">
    <source>
        <dbReference type="EMBL" id="VEN62370.1"/>
    </source>
</evidence>
<keyword evidence="3 5" id="KW-0863">Zinc-finger</keyword>
<accession>A0A653DQS3</accession>
<dbReference type="InterPro" id="IPR001164">
    <property type="entry name" value="ArfGAP_dom"/>
</dbReference>
<gene>
    <name evidence="8" type="ORF">CALMAC_LOCUS19501</name>
</gene>
<feature type="region of interest" description="Disordered" evidence="6">
    <location>
        <begin position="295"/>
        <end position="327"/>
    </location>
</feature>
<dbReference type="EMBL" id="CAACVG010013810">
    <property type="protein sequence ID" value="VEN62370.1"/>
    <property type="molecule type" value="Genomic_DNA"/>
</dbReference>
<feature type="compositionally biased region" description="Basic residues" evidence="6">
    <location>
        <begin position="212"/>
        <end position="224"/>
    </location>
</feature>
<evidence type="ECO:0000313" key="9">
    <source>
        <dbReference type="Proteomes" id="UP000410492"/>
    </source>
</evidence>
<dbReference type="InterPro" id="IPR037278">
    <property type="entry name" value="ARFGAP/RecO"/>
</dbReference>
<dbReference type="GO" id="GO:0008270">
    <property type="term" value="F:zinc ion binding"/>
    <property type="evidence" value="ECO:0007669"/>
    <property type="project" value="UniProtKB-KW"/>
</dbReference>
<evidence type="ECO:0000256" key="3">
    <source>
        <dbReference type="ARBA" id="ARBA00022771"/>
    </source>
</evidence>
<dbReference type="InterPro" id="IPR052248">
    <property type="entry name" value="Arf-GAP_FG-repeat_protein"/>
</dbReference>
<dbReference type="PRINTS" id="PR00405">
    <property type="entry name" value="REVINTRACTNG"/>
</dbReference>
<feature type="region of interest" description="Disordered" evidence="6">
    <location>
        <begin position="182"/>
        <end position="242"/>
    </location>
</feature>
<evidence type="ECO:0000259" key="7">
    <source>
        <dbReference type="PROSITE" id="PS50115"/>
    </source>
</evidence>
<dbReference type="SMART" id="SM00105">
    <property type="entry name" value="ArfGap"/>
    <property type="match status" value="1"/>
</dbReference>
<dbReference type="FunFam" id="1.10.220.150:FF:000005">
    <property type="entry name" value="Arf-GAP domain and FG repeat-containing protein 1"/>
    <property type="match status" value="1"/>
</dbReference>
<dbReference type="SUPFAM" id="SSF57863">
    <property type="entry name" value="ArfGap/RecO-like zinc finger"/>
    <property type="match status" value="1"/>
</dbReference>
<dbReference type="GO" id="GO:0016020">
    <property type="term" value="C:membrane"/>
    <property type="evidence" value="ECO:0007669"/>
    <property type="project" value="TreeGrafter"/>
</dbReference>
<name>A0A653DQS3_CALMS</name>
<dbReference type="PANTHER" id="PTHR46134:SF3">
    <property type="entry name" value="ARFGAP WITH FG REPEATS 1"/>
    <property type="match status" value="1"/>
</dbReference>
<keyword evidence="9" id="KW-1185">Reference proteome</keyword>
<dbReference type="Proteomes" id="UP000410492">
    <property type="component" value="Unassembled WGS sequence"/>
</dbReference>
<feature type="compositionally biased region" description="Low complexity" evidence="6">
    <location>
        <begin position="297"/>
        <end position="327"/>
    </location>
</feature>
<evidence type="ECO:0000256" key="4">
    <source>
        <dbReference type="ARBA" id="ARBA00022833"/>
    </source>
</evidence>
<keyword evidence="2" id="KW-0677">Repeat</keyword>
<evidence type="ECO:0000256" key="2">
    <source>
        <dbReference type="ARBA" id="ARBA00022737"/>
    </source>
</evidence>
<evidence type="ECO:0000256" key="5">
    <source>
        <dbReference type="PROSITE-ProRule" id="PRU00288"/>
    </source>
</evidence>
<dbReference type="CDD" id="cd08838">
    <property type="entry name" value="ArfGap_AGFG"/>
    <property type="match status" value="1"/>
</dbReference>
<evidence type="ECO:0000256" key="6">
    <source>
        <dbReference type="SAM" id="MobiDB-lite"/>
    </source>
</evidence>
<feature type="non-terminal residue" evidence="8">
    <location>
        <position position="1"/>
    </location>
</feature>
<dbReference type="GO" id="GO:0005737">
    <property type="term" value="C:cytoplasm"/>
    <property type="evidence" value="ECO:0007669"/>
    <property type="project" value="TreeGrafter"/>
</dbReference>